<dbReference type="Pfam" id="PF00395">
    <property type="entry name" value="SLH"/>
    <property type="match status" value="3"/>
</dbReference>
<evidence type="ECO:0000256" key="4">
    <source>
        <dbReference type="ARBA" id="ARBA00022837"/>
    </source>
</evidence>
<evidence type="ECO:0000256" key="3">
    <source>
        <dbReference type="ARBA" id="ARBA00022801"/>
    </source>
</evidence>
<dbReference type="InterPro" id="IPR014756">
    <property type="entry name" value="Ig_E-set"/>
</dbReference>
<dbReference type="Gene3D" id="3.20.20.80">
    <property type="entry name" value="Glycosidases"/>
    <property type="match status" value="2"/>
</dbReference>
<dbReference type="Pfam" id="PF18033">
    <property type="entry name" value="SpuA_C"/>
    <property type="match status" value="1"/>
</dbReference>
<dbReference type="Gene3D" id="2.60.40.1180">
    <property type="entry name" value="Golgi alpha-mannosidase II"/>
    <property type="match status" value="2"/>
</dbReference>
<dbReference type="InterPro" id="IPR040806">
    <property type="entry name" value="SpuA_C"/>
</dbReference>
<dbReference type="InterPro" id="IPR014755">
    <property type="entry name" value="Cu-Rt/internalin_Ig-like"/>
</dbReference>
<dbReference type="GO" id="GO:0005975">
    <property type="term" value="P:carbohydrate metabolic process"/>
    <property type="evidence" value="ECO:0007669"/>
    <property type="project" value="InterPro"/>
</dbReference>
<feature type="domain" description="SLH" evidence="10">
    <location>
        <begin position="2452"/>
        <end position="2507"/>
    </location>
</feature>
<evidence type="ECO:0000256" key="2">
    <source>
        <dbReference type="ARBA" id="ARBA00022729"/>
    </source>
</evidence>
<dbReference type="InterPro" id="IPR001119">
    <property type="entry name" value="SLH_dom"/>
</dbReference>
<evidence type="ECO:0000256" key="5">
    <source>
        <dbReference type="ARBA" id="ARBA00023295"/>
    </source>
</evidence>
<reference evidence="11 12" key="1">
    <citation type="submission" date="2016-10" db="EMBL/GenBank/DDBJ databases">
        <title>Paenibacillus species isolates.</title>
        <authorList>
            <person name="Beno S.M."/>
        </authorList>
    </citation>
    <scope>NUCLEOTIDE SEQUENCE [LARGE SCALE GENOMIC DNA]</scope>
    <source>
        <strain evidence="11 12">FSL H7-0710</strain>
    </source>
</reference>
<dbReference type="GO" id="GO:0051060">
    <property type="term" value="F:pullulanase activity"/>
    <property type="evidence" value="ECO:0007669"/>
    <property type="project" value="UniProtKB-EC"/>
</dbReference>
<feature type="domain" description="SLH" evidence="10">
    <location>
        <begin position="2326"/>
        <end position="2384"/>
    </location>
</feature>
<keyword evidence="3" id="KW-0378">Hydrolase</keyword>
<feature type="domain" description="SLH" evidence="10">
    <location>
        <begin position="2385"/>
        <end position="2448"/>
    </location>
</feature>
<evidence type="ECO:0000313" key="12">
    <source>
        <dbReference type="Proteomes" id="UP000187439"/>
    </source>
</evidence>
<dbReference type="CDD" id="cd10315">
    <property type="entry name" value="CBM41_pullulanase"/>
    <property type="match status" value="3"/>
</dbReference>
<comment type="catalytic activity">
    <reaction evidence="6">
        <text>Hydrolysis of (1-&gt;6)-alpha-D-glucosidic linkages in pullulan, amylopectin and glycogen, and in the alpha- and beta-limit dextrins of amylopectin and glycogen.</text>
        <dbReference type="EC" id="3.2.1.41"/>
    </reaction>
</comment>
<evidence type="ECO:0000256" key="1">
    <source>
        <dbReference type="ARBA" id="ARBA00008061"/>
    </source>
</evidence>
<dbReference type="Gene3D" id="2.60.40.1220">
    <property type="match status" value="1"/>
</dbReference>
<dbReference type="GO" id="GO:0030246">
    <property type="term" value="F:carbohydrate binding"/>
    <property type="evidence" value="ECO:0007669"/>
    <property type="project" value="InterPro"/>
</dbReference>
<dbReference type="InterPro" id="IPR013784">
    <property type="entry name" value="Carb-bd-like_fold"/>
</dbReference>
<dbReference type="Pfam" id="PF00128">
    <property type="entry name" value="Alpha-amylase"/>
    <property type="match status" value="3"/>
</dbReference>
<dbReference type="OrthoDB" id="9761875at2"/>
<keyword evidence="4" id="KW-0106">Calcium</keyword>
<dbReference type="SUPFAM" id="SSF81296">
    <property type="entry name" value="E set domains"/>
    <property type="match status" value="1"/>
</dbReference>
<dbReference type="CDD" id="cd12962">
    <property type="entry name" value="X25_BaPul_like"/>
    <property type="match status" value="1"/>
</dbReference>
<dbReference type="InterPro" id="IPR006047">
    <property type="entry name" value="GH13_cat_dom"/>
</dbReference>
<evidence type="ECO:0000256" key="9">
    <source>
        <dbReference type="ARBA" id="ARBA00031076"/>
    </source>
</evidence>
<dbReference type="CDD" id="cd02860">
    <property type="entry name" value="E_set_Pullulanase"/>
    <property type="match status" value="1"/>
</dbReference>
<evidence type="ECO:0000313" key="11">
    <source>
        <dbReference type="EMBL" id="OMD42841.1"/>
    </source>
</evidence>
<dbReference type="SUPFAM" id="SSF49452">
    <property type="entry name" value="Starch-binding domain-like"/>
    <property type="match status" value="3"/>
</dbReference>
<dbReference type="SUPFAM" id="SSF49373">
    <property type="entry name" value="Invasin/intimin cell-adhesion fragments"/>
    <property type="match status" value="1"/>
</dbReference>
<dbReference type="Pfam" id="PF22058">
    <property type="entry name" value="X25_BaPul_like"/>
    <property type="match status" value="2"/>
</dbReference>
<accession>A0A1R0Y665</accession>
<dbReference type="PROSITE" id="PS51272">
    <property type="entry name" value="SLH"/>
    <property type="match status" value="3"/>
</dbReference>
<comment type="similarity">
    <text evidence="1">Belongs to the glycosyl hydrolase 13 family.</text>
</comment>
<comment type="caution">
    <text evidence="11">The sequence shown here is derived from an EMBL/GenBank/DDBJ whole genome shotgun (WGS) entry which is preliminary data.</text>
</comment>
<sequence>MKITLWGKRAFAIFMIFALVFSSLGLHPVKVSAETTKVVLVGDLQSKFTSTGSETPGKNWDEKSVVTQMTYSENGLYTFTGNLPAGEYNYKVTLNDSWTENYGFSKYTNPQGKNDGENIHIKLETDSTVTFYYNDITHKIADSTYYTPIAAGKLPRLTGSLPADALSTLSDPDFDGVYSTVVTVPQGDYTYKVLVPGAIESEDISYPETDLTLSLPLDLKVTFMYNSADHSVSAEYKIPTGPVEVTPVPAGHIRVHYKASDYTDKGLWLWGDVVTPSVDWAMGATPFPDGQIDSFGVYVDVPIKDGAKKISFIALKRASGAKDGGDKNFSINTPQTNEVWITEGSDVVTPYEPVKLPENTVRIHYMRSDTNHDQYGLWLWDDVSTPSDTLGSWPTPATPFQVDQKDNFGAYVDVPLIEGAKKIGFIVMKPSNGDKDGDNKTFSLLDRYNQLWVKEGDNNVYVSPFGETPIGLVSAEVLSTSKILLGFTLTDGLDAAVLKNEITVKDKDGASIPVSAVTITSKTSIEVDTEAFDLDNVPLSITYSGKTVSAVSGWRMLDEMYNYTGDDLGATYNADKTATLKLWAPKASSVVVNVYDKNDSNVHVGSVDLTSGEKGVWSVNLKPTDLTGTNTNDVRGFFYQYEVTNDGLTNNVLDPYAKSMAVFTVDTTGAAGAGGDTVGKAAIVDLSQTNPDTFGYADIEGYEKREDAIIYEVHVRDFTSDVSIVDSLSGERWGSYSAFEKKLDYIKSLGVTHIQLLPVMAWYYGDETKMGNRETDYSAKNNEYNWGYDPHNYFSPDGAYSQHPADPEARIKELKGLIDAVHEAGMGVILDVVYTHMAKKEFLNDIVPNYYAFQDANGSFIGGFGNNLATNHKMAEKLMVDSVKYWFEEYKIDGMRWDMMGDATAEAVQHAYDAAAEINPKALFIGEGWRTFGGAAADPSLAGKGADQDWMDKTDSVGVFSDEFRNELKSGYGSEGQPRFITGGARPITTIFNNIKAQPSNTPADDPGDIVPYIEAHDNLTLHDVIAQTIKKDPTIAENELEIQKRIRLGNMLVLTSQGTAFIHAGQEYGRTKQWKDTAVPQDKYTEMFDSEGKSFGYFIHDSYDSSDAVNMFDWTKATDESQFPVQNTTRKYTSGLMELRKSTDAFRLGDKDLVDSNVNLIPAPEMKTDDLVIGYSNKATDGTGIYYVFMNGDSTARTLTLSEDLTTGQVLVDNDEAGVAAIPVGQWSGFSLTANSITLDPLTAVIIKKEAAAAGFTALELDSTSYSLPIGQTHKSSAFAKYDDNSRRNITQLAKYTSNNPEVATVTSKGQVKGISEGTARITITYGGISKTATVNVTDKRYVQFTYTRSDKDYKGWNIWAWDTGAKNDQINFTTFENDTASVLIEVAEDAKKVGFVIRKGEDWSNKDPYGDDRFIPLTPGDGFIKVNVSSGVKDFVIKPSIGKPILKDGTATFRYRDPALFRIGNVDAITSAIVKVNGKEYPMVYDSVNELFTYTLRDLKVGTYKYTYLITKNGVTTEYTDPKNTVNDESSFEYRTPEIAITTSVSPEVITSNQNAVVTVKTSALEEIIYTDGFMDLTSLGGPSKVQLDTELLKQTVAVKDTVSAGIKNIPITLVDQYGNAHKQNATIEVKARTYTGDKLDFDWDEARIYFALTDRFKDGDPTNNENVDKDQLEAYHGGDFRGMIDNLDYLQELGINTLWITPIVDNIDFNKGDGFKQYGYHGYWAKDFTKLDEHLGDMETFKELIEKAHDKGIKIMVDVVLNHTGYGLKAEDDYPTITAEDKARFEGMLRTDGVSADTDPIKGELAGLPDFKTEDPAVRKQIIDWQTGWLDNARTDRGDTIDYFRVDTVKHVEDTTWKAFKNALTAIDPNFKMTGEYYGGTIDSNGGMLETGQMDGLLDFGFKNAAKDFTDGKVNSVDSYLQERELKIDNTKVMAQFLSSHDEDGFLSNYVDGDKGKLKIAAALQITAKGQPVIYYGEELGKSGKKAGDMSKGEFNENRKDMPWDQLTAEKPLHDHYQKLLNIRAKYSKVYSKGTRTKLAGSDDLGYLAFNKYYGNENVVTAINTNNSVVSATIPVPFVPNSSVTDEYSGKTYTVSADQKVIIDLPSRDDGGTVILSGVSKVTPTPGGAVVNPTTPADTQVISEDSLKNGKDGKVQIEIASGKTSILLPLHAAQTLGTDDLVLKVGDLLVTIPNKLLSTIPSLASGVDADGAQILLELKPLIQSATKALIDGLNKEMGTVTSLSDVFELRLSILKKDGTRIVVKKFDEPITISFKIKGQSNKDLLGIYYLGDNGELEYVGGQLNGDVISTQVTHFSKYAVLEIVKSFKDVPSTYWAFHAIQSLAAKQIVSGVTTTEYDPKSNVSRAEFTALLVRALGLKAEGQVQFTDIKSDAWYLSYVATASKLGIVSGRSNDTFAPNASITREEMAVMVIRALEVKSVKKIEPVAGSKAFADASSISKWADSYVKAAAELGLLQGRGNNHFAPKGWMTRAESAQIIYTLLSK</sequence>
<dbReference type="InterPro" id="IPR017853">
    <property type="entry name" value="GH"/>
</dbReference>
<dbReference type="Pfam" id="PF02922">
    <property type="entry name" value="CBM_48"/>
    <property type="match status" value="1"/>
</dbReference>
<dbReference type="InterPro" id="IPR004193">
    <property type="entry name" value="Glyco_hydro_13_N"/>
</dbReference>
<proteinExistence type="inferred from homology"/>
<dbReference type="PANTHER" id="PTHR43002">
    <property type="entry name" value="GLYCOGEN DEBRANCHING ENZYME"/>
    <property type="match status" value="1"/>
</dbReference>
<dbReference type="SUPFAM" id="SSF51011">
    <property type="entry name" value="Glycosyl hydrolase domain"/>
    <property type="match status" value="1"/>
</dbReference>
<name>A0A1R0Y665_9BACL</name>
<keyword evidence="5" id="KW-0326">Glycosidase</keyword>
<dbReference type="SMART" id="SM00642">
    <property type="entry name" value="Aamy"/>
    <property type="match status" value="1"/>
</dbReference>
<evidence type="ECO:0000256" key="8">
    <source>
        <dbReference type="ARBA" id="ARBA00029618"/>
    </source>
</evidence>
<keyword evidence="2" id="KW-0732">Signal</keyword>
<dbReference type="InterPro" id="IPR005323">
    <property type="entry name" value="CBM41_pullulanase"/>
</dbReference>
<dbReference type="Pfam" id="PF03714">
    <property type="entry name" value="PUD"/>
    <property type="match status" value="3"/>
</dbReference>
<dbReference type="Gene3D" id="2.60.40.10">
    <property type="entry name" value="Immunoglobulins"/>
    <property type="match status" value="3"/>
</dbReference>
<dbReference type="SMART" id="SM00635">
    <property type="entry name" value="BID_2"/>
    <property type="match status" value="1"/>
</dbReference>
<dbReference type="EMBL" id="MPTC01000003">
    <property type="protein sequence ID" value="OMD42841.1"/>
    <property type="molecule type" value="Genomic_DNA"/>
</dbReference>
<dbReference type="InterPro" id="IPR011838">
    <property type="entry name" value="Pullulan_Gpos"/>
</dbReference>
<dbReference type="NCBIfam" id="TIGR02102">
    <property type="entry name" value="pullulan_Gpos"/>
    <property type="match status" value="1"/>
</dbReference>
<dbReference type="Pfam" id="PF02368">
    <property type="entry name" value="Big_2"/>
    <property type="match status" value="1"/>
</dbReference>
<protein>
    <recommendedName>
        <fullName evidence="7">pullulanase</fullName>
        <ecNumber evidence="7">3.2.1.41</ecNumber>
    </recommendedName>
    <alternativeName>
        <fullName evidence="8">Alpha-dextrin endo-1,6-alpha-glucosidase</fullName>
    </alternativeName>
    <alternativeName>
        <fullName evidence="9">Pullulan 6-glucanohydrolase</fullName>
    </alternativeName>
</protein>
<dbReference type="Gene3D" id="2.60.40.1080">
    <property type="match status" value="1"/>
</dbReference>
<dbReference type="InterPro" id="IPR013780">
    <property type="entry name" value="Glyco_hydro_b"/>
</dbReference>
<dbReference type="CDD" id="cd11341">
    <property type="entry name" value="AmyAc_Pullulanase_LD-like"/>
    <property type="match status" value="1"/>
</dbReference>
<dbReference type="InterPro" id="IPR054409">
    <property type="entry name" value="X25_BaPul-like"/>
</dbReference>
<dbReference type="SUPFAM" id="SSF51445">
    <property type="entry name" value="(Trans)glycosidases"/>
    <property type="match status" value="2"/>
</dbReference>
<dbReference type="InterPro" id="IPR003343">
    <property type="entry name" value="Big_2"/>
</dbReference>
<dbReference type="InterPro" id="IPR008964">
    <property type="entry name" value="Invasin/intimin_cell_adhesion"/>
</dbReference>
<evidence type="ECO:0000256" key="6">
    <source>
        <dbReference type="ARBA" id="ARBA00023965"/>
    </source>
</evidence>
<dbReference type="EC" id="3.2.1.41" evidence="7"/>
<dbReference type="RefSeq" id="WP_076117495.1">
    <property type="nucleotide sequence ID" value="NZ_MPTC01000003.1"/>
</dbReference>
<dbReference type="InterPro" id="IPR013783">
    <property type="entry name" value="Ig-like_fold"/>
</dbReference>
<dbReference type="Proteomes" id="UP000187439">
    <property type="component" value="Unassembled WGS sequence"/>
</dbReference>
<organism evidence="11 12">
    <name type="scientific">Paenibacillus odorifer</name>
    <dbReference type="NCBI Taxonomy" id="189426"/>
    <lineage>
        <taxon>Bacteria</taxon>
        <taxon>Bacillati</taxon>
        <taxon>Bacillota</taxon>
        <taxon>Bacilli</taxon>
        <taxon>Bacillales</taxon>
        <taxon>Paenibacillaceae</taxon>
        <taxon>Paenibacillus</taxon>
    </lineage>
</organism>
<evidence type="ECO:0000259" key="10">
    <source>
        <dbReference type="PROSITE" id="PS51272"/>
    </source>
</evidence>
<evidence type="ECO:0000256" key="7">
    <source>
        <dbReference type="ARBA" id="ARBA00024062"/>
    </source>
</evidence>
<gene>
    <name evidence="11" type="ORF">BSK52_04850</name>
</gene>
<dbReference type="Gene3D" id="2.60.40.1110">
    <property type="match status" value="3"/>
</dbReference>